<name>A0ABN7UJ36_GIGMA</name>
<organism evidence="2 3">
    <name type="scientific">Gigaspora margarita</name>
    <dbReference type="NCBI Taxonomy" id="4874"/>
    <lineage>
        <taxon>Eukaryota</taxon>
        <taxon>Fungi</taxon>
        <taxon>Fungi incertae sedis</taxon>
        <taxon>Mucoromycota</taxon>
        <taxon>Glomeromycotina</taxon>
        <taxon>Glomeromycetes</taxon>
        <taxon>Diversisporales</taxon>
        <taxon>Gigasporaceae</taxon>
        <taxon>Gigaspora</taxon>
    </lineage>
</organism>
<evidence type="ECO:0000313" key="2">
    <source>
        <dbReference type="EMBL" id="CAG8589966.1"/>
    </source>
</evidence>
<reference evidence="2 3" key="1">
    <citation type="submission" date="2021-06" db="EMBL/GenBank/DDBJ databases">
        <authorList>
            <person name="Kallberg Y."/>
            <person name="Tangrot J."/>
            <person name="Rosling A."/>
        </authorList>
    </citation>
    <scope>NUCLEOTIDE SEQUENCE [LARGE SCALE GENOMIC DNA]</scope>
    <source>
        <strain evidence="2 3">120-4 pot B 10/14</strain>
    </source>
</reference>
<protein>
    <submittedName>
        <fullName evidence="2">34689_t:CDS:1</fullName>
    </submittedName>
</protein>
<feature type="coiled-coil region" evidence="1">
    <location>
        <begin position="75"/>
        <end position="124"/>
    </location>
</feature>
<accession>A0ABN7UJ36</accession>
<dbReference type="EMBL" id="CAJVQB010002869">
    <property type="protein sequence ID" value="CAG8589966.1"/>
    <property type="molecule type" value="Genomic_DNA"/>
</dbReference>
<comment type="caution">
    <text evidence="2">The sequence shown here is derived from an EMBL/GenBank/DDBJ whole genome shotgun (WGS) entry which is preliminary data.</text>
</comment>
<evidence type="ECO:0000313" key="3">
    <source>
        <dbReference type="Proteomes" id="UP000789901"/>
    </source>
</evidence>
<proteinExistence type="predicted"/>
<gene>
    <name evidence="2" type="ORF">GMARGA_LOCUS6358</name>
</gene>
<keyword evidence="1" id="KW-0175">Coiled coil</keyword>
<evidence type="ECO:0000256" key="1">
    <source>
        <dbReference type="SAM" id="Coils"/>
    </source>
</evidence>
<sequence length="125" mass="15228">MQMQKIKILQIEINRLINKSSKEYETQKKYLDFLFKQLQKVQCLREYCTNPQLLNAFLLLQGFHYHTEFDKDKILERISEEVEQLRKKLEPEDKTLASYSFTELEQELERRINLEEKAQEKILKD</sequence>
<keyword evidence="3" id="KW-1185">Reference proteome</keyword>
<dbReference type="Proteomes" id="UP000789901">
    <property type="component" value="Unassembled WGS sequence"/>
</dbReference>